<dbReference type="NCBIfam" id="NF008063">
    <property type="entry name" value="PRK10797.1"/>
    <property type="match status" value="1"/>
</dbReference>
<reference evidence="9 10" key="2">
    <citation type="journal article" date="2018" name="Nature">
        <title>Mutant phenotypes for thousands of bacterial genes of unknown function.</title>
        <authorList>
            <person name="Price M.N."/>
            <person name="Wetmore K.M."/>
            <person name="Waters R.J."/>
            <person name="Callaghan M."/>
            <person name="Ray J."/>
            <person name="Liu H."/>
            <person name="Kuehl J.V."/>
            <person name="Melnyk R.A."/>
            <person name="Lamson J.S."/>
            <person name="Suh Y."/>
            <person name="Carlson H.K."/>
            <person name="Esquivel Z."/>
            <person name="Sadeeshkumar H."/>
            <person name="Chakraborty R."/>
            <person name="Zane G.M."/>
            <person name="Rubin B.E."/>
            <person name="Wall J.D."/>
            <person name="Visel A."/>
            <person name="Bristow J."/>
            <person name="Blow M.J."/>
            <person name="Arkin A.P."/>
            <person name="Deutschbauer A.M."/>
        </authorList>
    </citation>
    <scope>NUCLEOTIDE SEQUENCE [LARGE SCALE GENOMIC DNA]</scope>
    <source>
        <strain evidence="9 10">FW300-N2E3</strain>
    </source>
</reference>
<dbReference type="CDD" id="cd13688">
    <property type="entry name" value="PBP2_GltI_DEBP"/>
    <property type="match status" value="1"/>
</dbReference>
<evidence type="ECO:0000256" key="6">
    <source>
        <dbReference type="ARBA" id="ARBA00022970"/>
    </source>
</evidence>
<dbReference type="PANTHER" id="PTHR30085:SF2">
    <property type="entry name" value="GLUTAMATE_ASPARTATE IMPORT SOLUTE-BINDING PROTEIN"/>
    <property type="match status" value="1"/>
</dbReference>
<protein>
    <submittedName>
        <fullName evidence="9">ABC transporter</fullName>
    </submittedName>
</protein>
<dbReference type="GO" id="GO:0006865">
    <property type="term" value="P:amino acid transport"/>
    <property type="evidence" value="ECO:0007669"/>
    <property type="project" value="UniProtKB-KW"/>
</dbReference>
<gene>
    <name evidence="9" type="ORF">AO353_16290</name>
</gene>
<dbReference type="SMART" id="SM00062">
    <property type="entry name" value="PBPb"/>
    <property type="match status" value="1"/>
</dbReference>
<reference evidence="10" key="1">
    <citation type="submission" date="2015-09" db="EMBL/GenBank/DDBJ databases">
        <title>Whole genome sequence of Pseudomonas fluorescens FW300-N2E3.</title>
        <authorList>
            <person name="Ray J."/>
            <person name="Melnyk R."/>
            <person name="Deutschbauer A."/>
        </authorList>
    </citation>
    <scope>NUCLEOTIDE SEQUENCE [LARGE SCALE GENOMIC DNA]</scope>
    <source>
        <strain evidence="10">FW300-N2E3</strain>
    </source>
</reference>
<feature type="signal peptide" evidence="7">
    <location>
        <begin position="1"/>
        <end position="23"/>
    </location>
</feature>
<evidence type="ECO:0000259" key="8">
    <source>
        <dbReference type="SMART" id="SM00062"/>
    </source>
</evidence>
<evidence type="ECO:0000256" key="3">
    <source>
        <dbReference type="ARBA" id="ARBA00022448"/>
    </source>
</evidence>
<organism evidence="9 10">
    <name type="scientific">Pseudomonas fluorescens</name>
    <dbReference type="NCBI Taxonomy" id="294"/>
    <lineage>
        <taxon>Bacteria</taxon>
        <taxon>Pseudomonadati</taxon>
        <taxon>Pseudomonadota</taxon>
        <taxon>Gammaproteobacteria</taxon>
        <taxon>Pseudomonadales</taxon>
        <taxon>Pseudomonadaceae</taxon>
        <taxon>Pseudomonas</taxon>
    </lineage>
</organism>
<accession>A0A0N9W726</accession>
<evidence type="ECO:0000256" key="2">
    <source>
        <dbReference type="ARBA" id="ARBA00010333"/>
    </source>
</evidence>
<dbReference type="InterPro" id="IPR051455">
    <property type="entry name" value="Bact_solute-bind_prot3"/>
</dbReference>
<comment type="subcellular location">
    <subcellularLocation>
        <location evidence="1">Periplasm</location>
    </subcellularLocation>
</comment>
<keyword evidence="4 7" id="KW-0732">Signal</keyword>
<keyword evidence="5" id="KW-0574">Periplasm</keyword>
<dbReference type="FunFam" id="3.40.190.10:FF:000052">
    <property type="entry name" value="Amino acid ABC transporter substrate-binding protein"/>
    <property type="match status" value="1"/>
</dbReference>
<feature type="chain" id="PRO_5006039910" evidence="7">
    <location>
        <begin position="24"/>
        <end position="304"/>
    </location>
</feature>
<evidence type="ECO:0000256" key="1">
    <source>
        <dbReference type="ARBA" id="ARBA00004418"/>
    </source>
</evidence>
<dbReference type="SUPFAM" id="SSF53850">
    <property type="entry name" value="Periplasmic binding protein-like II"/>
    <property type="match status" value="1"/>
</dbReference>
<dbReference type="OrthoDB" id="7240770at2"/>
<sequence>MRIVPHILGAAITAALISTPVFAAELTGTLKKIKESGTITLGHRDASIPFSYIADASGVPVGYSHDIQLKIVEAIKKDLDMPNLKVKYNLVTSQTRIPLVQNGTVDVECGSTTNNTERQQQVDFSVGIFEIGTKLLSKKDSTYKDFADLKGKNVVTTAGTTSERILKSMNADKQMGMNVISAKDHGESFQMLESGRAVAFMMDDALLAGEMAKAKSPTDWAVTGTAQSYEIYGCMVRKGDAPFKKAVDDAIVATYKSGEINTIYGKWFTQPIPPKNLNLMFPMSDELKALISNPTDKAAEEKKS</sequence>
<evidence type="ECO:0000256" key="7">
    <source>
        <dbReference type="SAM" id="SignalP"/>
    </source>
</evidence>
<comment type="similarity">
    <text evidence="2">Belongs to the bacterial solute-binding protein 3 family.</text>
</comment>
<dbReference type="GO" id="GO:0005576">
    <property type="term" value="C:extracellular region"/>
    <property type="evidence" value="ECO:0007669"/>
    <property type="project" value="TreeGrafter"/>
</dbReference>
<dbReference type="EMBL" id="CP012830">
    <property type="protein sequence ID" value="ALI02558.1"/>
    <property type="molecule type" value="Genomic_DNA"/>
</dbReference>
<dbReference type="InterPro" id="IPR001638">
    <property type="entry name" value="Solute-binding_3/MltF_N"/>
</dbReference>
<dbReference type="Proteomes" id="UP000066487">
    <property type="component" value="Chromosome"/>
</dbReference>
<evidence type="ECO:0000256" key="5">
    <source>
        <dbReference type="ARBA" id="ARBA00022764"/>
    </source>
</evidence>
<dbReference type="RefSeq" id="WP_054595879.1">
    <property type="nucleotide sequence ID" value="NZ_CP012830.1"/>
</dbReference>
<dbReference type="Pfam" id="PF00497">
    <property type="entry name" value="SBP_bac_3"/>
    <property type="match status" value="1"/>
</dbReference>
<dbReference type="Gene3D" id="3.40.190.10">
    <property type="entry name" value="Periplasmic binding protein-like II"/>
    <property type="match status" value="2"/>
</dbReference>
<keyword evidence="6" id="KW-0029">Amino-acid transport</keyword>
<dbReference type="PANTHER" id="PTHR30085">
    <property type="entry name" value="AMINO ACID ABC TRANSPORTER PERMEASE"/>
    <property type="match status" value="1"/>
</dbReference>
<dbReference type="AlphaFoldDB" id="A0A0N9W726"/>
<evidence type="ECO:0000256" key="4">
    <source>
        <dbReference type="ARBA" id="ARBA00022729"/>
    </source>
</evidence>
<evidence type="ECO:0000313" key="9">
    <source>
        <dbReference type="EMBL" id="ALI02558.1"/>
    </source>
</evidence>
<proteinExistence type="inferred from homology"/>
<keyword evidence="3" id="KW-0813">Transport</keyword>
<feature type="domain" description="Solute-binding protein family 3/N-terminal" evidence="8">
    <location>
        <begin position="38"/>
        <end position="271"/>
    </location>
</feature>
<name>A0A0N9W726_PSEFL</name>
<evidence type="ECO:0000313" key="10">
    <source>
        <dbReference type="Proteomes" id="UP000066487"/>
    </source>
</evidence>
<dbReference type="GO" id="GO:0030288">
    <property type="term" value="C:outer membrane-bounded periplasmic space"/>
    <property type="evidence" value="ECO:0007669"/>
    <property type="project" value="TreeGrafter"/>
</dbReference>